<geneLocation type="plasmid" evidence="1 2">
    <name>pGRT1</name>
</geneLocation>
<proteinExistence type="predicted"/>
<dbReference type="EMBL" id="HM626202">
    <property type="protein sequence ID" value="AEK25425.1"/>
    <property type="molecule type" value="Genomic_DNA"/>
</dbReference>
<sequence length="122" mass="13515">MVTGTYPMKTTMTPDEFTAVLERATEAEREALDAAHWRYISLIGLVHDAVPAKVVAADQEAFPHFIKQMDGRPVFSDADCTAFMVAATGLSAEFCEAWKDHDFYELHGETAEEMAARERAAS</sequence>
<reference evidence="2" key="2">
    <citation type="journal article" date="2013" name="Microb. Biotechnol.">
        <title>Metabolic potential of the organic-solvent tolerant Pseudomonas putida DOT-T1E deduced from its annotated genome.</title>
        <authorList>
            <person name="Udaondo Z."/>
            <person name="Molina L."/>
            <person name="Daniels C."/>
            <person name="Gomez M.J."/>
            <person name="Molina-Henares M.A."/>
            <person name="Matilla M.A."/>
            <person name="Roca A."/>
            <person name="Fernandez M."/>
            <person name="Duque E."/>
            <person name="Segura A."/>
            <person name="Ramos J.L."/>
        </authorList>
    </citation>
    <scope>NUCLEOTIDE SEQUENCE [LARGE SCALE GENOMIC DNA]</scope>
    <source>
        <strain evidence="2">DOT-T1E</strain>
        <plasmid>Plasmid pGRT1</plasmid>
    </source>
</reference>
<dbReference type="Proteomes" id="UP000006503">
    <property type="component" value="Plasmid pGRT1"/>
</dbReference>
<name>G0WPF5_PSEPT</name>
<protein>
    <submittedName>
        <fullName evidence="1">Uncharacterized protein</fullName>
    </submittedName>
</protein>
<dbReference type="AlphaFoldDB" id="G0WPF5"/>
<evidence type="ECO:0000313" key="2">
    <source>
        <dbReference type="Proteomes" id="UP000006503"/>
    </source>
</evidence>
<keyword evidence="1" id="KW-0614">Plasmid</keyword>
<accession>G0WPF5</accession>
<evidence type="ECO:0000313" key="1">
    <source>
        <dbReference type="EMBL" id="AEK25425.1"/>
    </source>
</evidence>
<organism evidence="1 2">
    <name type="scientific">Pseudomonas putida (strain DOT-T1E)</name>
    <dbReference type="NCBI Taxonomy" id="1196325"/>
    <lineage>
        <taxon>Bacteria</taxon>
        <taxon>Pseudomonadati</taxon>
        <taxon>Pseudomonadota</taxon>
        <taxon>Gammaproteobacteria</taxon>
        <taxon>Pseudomonadales</taxon>
        <taxon>Pseudomonadaceae</taxon>
        <taxon>Pseudomonas</taxon>
    </lineage>
</organism>
<reference evidence="1 2" key="1">
    <citation type="journal article" date="2011" name="Environ. Microbiol.">
        <title>The pGRT1 plasmid of Pseudomonas putida DOT-T1E encodes functions relevant for survival under harsh conditions in the environment.</title>
        <authorList>
            <person name="Molina L."/>
            <person name="Duque E."/>
            <person name="Gomez M.J."/>
            <person name="Krell T."/>
            <person name="Lacal J."/>
            <person name="Garcia-Puente A."/>
            <person name="Garcia V."/>
            <person name="Matilla M.A."/>
            <person name="Ramos J.L."/>
            <person name="Segura A."/>
        </authorList>
    </citation>
    <scope>NUCLEOTIDE SEQUENCE [LARGE SCALE GENOMIC DNA]</scope>
    <source>
        <strain evidence="1 2">DOT-T1E</strain>
        <plasmid evidence="2">Plasmid pGRT1</plasmid>
    </source>
</reference>